<dbReference type="HAMAP" id="MF_00374">
    <property type="entry name" value="Ribosomal_uL29"/>
    <property type="match status" value="1"/>
</dbReference>
<dbReference type="GO" id="GO:1990904">
    <property type="term" value="C:ribonucleoprotein complex"/>
    <property type="evidence" value="ECO:0007669"/>
    <property type="project" value="UniProtKB-KW"/>
</dbReference>
<evidence type="ECO:0000313" key="7">
    <source>
        <dbReference type="EMBL" id="SMO97431.1"/>
    </source>
</evidence>
<dbReference type="InterPro" id="IPR001854">
    <property type="entry name" value="Ribosomal_uL29"/>
</dbReference>
<dbReference type="AlphaFoldDB" id="A0A521FPQ3"/>
<dbReference type="InterPro" id="IPR036049">
    <property type="entry name" value="Ribosomal_uL29_sf"/>
</dbReference>
<dbReference type="EMBL" id="FXTP01000024">
    <property type="protein sequence ID" value="SMO97431.1"/>
    <property type="molecule type" value="Genomic_DNA"/>
</dbReference>
<comment type="similarity">
    <text evidence="1 5">Belongs to the universal ribosomal protein uL29 family.</text>
</comment>
<dbReference type="NCBIfam" id="TIGR00012">
    <property type="entry name" value="L29"/>
    <property type="match status" value="1"/>
</dbReference>
<dbReference type="CDD" id="cd00427">
    <property type="entry name" value="Ribosomal_L29_HIP"/>
    <property type="match status" value="1"/>
</dbReference>
<organism evidence="7 8">
    <name type="scientific">Gracilimonas mengyeensis</name>
    <dbReference type="NCBI Taxonomy" id="1302730"/>
    <lineage>
        <taxon>Bacteria</taxon>
        <taxon>Pseudomonadati</taxon>
        <taxon>Balneolota</taxon>
        <taxon>Balneolia</taxon>
        <taxon>Balneolales</taxon>
        <taxon>Balneolaceae</taxon>
        <taxon>Gracilimonas</taxon>
    </lineage>
</organism>
<keyword evidence="3 5" id="KW-0687">Ribonucleoprotein</keyword>
<evidence type="ECO:0000313" key="8">
    <source>
        <dbReference type="Proteomes" id="UP000317557"/>
    </source>
</evidence>
<accession>A0A521FPQ3</accession>
<evidence type="ECO:0000256" key="4">
    <source>
        <dbReference type="ARBA" id="ARBA00035204"/>
    </source>
</evidence>
<dbReference type="RefSeq" id="WP_142456341.1">
    <property type="nucleotide sequence ID" value="NZ_FXTP01000024.1"/>
</dbReference>
<dbReference type="Proteomes" id="UP000317557">
    <property type="component" value="Unassembled WGS sequence"/>
</dbReference>
<dbReference type="SUPFAM" id="SSF46561">
    <property type="entry name" value="Ribosomal protein L29 (L29p)"/>
    <property type="match status" value="1"/>
</dbReference>
<dbReference type="GO" id="GO:0005840">
    <property type="term" value="C:ribosome"/>
    <property type="evidence" value="ECO:0007669"/>
    <property type="project" value="UniProtKB-KW"/>
</dbReference>
<dbReference type="OrthoDB" id="5296761at2"/>
<feature type="coiled-coil region" evidence="6">
    <location>
        <begin position="11"/>
        <end position="64"/>
    </location>
</feature>
<evidence type="ECO:0000256" key="2">
    <source>
        <dbReference type="ARBA" id="ARBA00022980"/>
    </source>
</evidence>
<dbReference type="Gene3D" id="1.10.287.310">
    <property type="match status" value="1"/>
</dbReference>
<sequence>MKAHELRDLTLTELKARLNDEREVLQNLRFSKSVTGQLENPARLKNHRREVARLETVIKEKSSAE</sequence>
<evidence type="ECO:0000256" key="6">
    <source>
        <dbReference type="SAM" id="Coils"/>
    </source>
</evidence>
<name>A0A521FPQ3_9BACT</name>
<dbReference type="GO" id="GO:0006412">
    <property type="term" value="P:translation"/>
    <property type="evidence" value="ECO:0007669"/>
    <property type="project" value="UniProtKB-UniRule"/>
</dbReference>
<dbReference type="FunFam" id="1.10.287.310:FF:000001">
    <property type="entry name" value="50S ribosomal protein L29"/>
    <property type="match status" value="1"/>
</dbReference>
<reference evidence="7 8" key="1">
    <citation type="submission" date="2017-05" db="EMBL/GenBank/DDBJ databases">
        <authorList>
            <person name="Varghese N."/>
            <person name="Submissions S."/>
        </authorList>
    </citation>
    <scope>NUCLEOTIDE SEQUENCE [LARGE SCALE GENOMIC DNA]</scope>
    <source>
        <strain evidence="7 8">DSM 21985</strain>
    </source>
</reference>
<gene>
    <name evidence="5" type="primary">rpmC</name>
    <name evidence="7" type="ORF">SAMN06265219_12411</name>
</gene>
<proteinExistence type="inferred from homology"/>
<evidence type="ECO:0000256" key="1">
    <source>
        <dbReference type="ARBA" id="ARBA00009254"/>
    </source>
</evidence>
<keyword evidence="8" id="KW-1185">Reference proteome</keyword>
<keyword evidence="6" id="KW-0175">Coiled coil</keyword>
<dbReference type="GO" id="GO:0003735">
    <property type="term" value="F:structural constituent of ribosome"/>
    <property type="evidence" value="ECO:0007669"/>
    <property type="project" value="InterPro"/>
</dbReference>
<keyword evidence="2 5" id="KW-0689">Ribosomal protein</keyword>
<evidence type="ECO:0000256" key="3">
    <source>
        <dbReference type="ARBA" id="ARBA00023274"/>
    </source>
</evidence>
<dbReference type="Pfam" id="PF00831">
    <property type="entry name" value="Ribosomal_L29"/>
    <property type="match status" value="1"/>
</dbReference>
<protein>
    <recommendedName>
        <fullName evidence="4 5">Large ribosomal subunit protein uL29</fullName>
    </recommendedName>
</protein>
<evidence type="ECO:0000256" key="5">
    <source>
        <dbReference type="HAMAP-Rule" id="MF_00374"/>
    </source>
</evidence>